<dbReference type="Gene3D" id="3.40.50.1980">
    <property type="entry name" value="Nitrogenase molybdenum iron protein domain"/>
    <property type="match status" value="2"/>
</dbReference>
<dbReference type="InterPro" id="IPR002491">
    <property type="entry name" value="ABC_transptr_periplasmic_BD"/>
</dbReference>
<reference evidence="3 4" key="1">
    <citation type="submission" date="2024-03" db="EMBL/GenBank/DDBJ databases">
        <title>Two novel Raoultella species associated with bleeding cankers of broadleaf hosts, Raoultella scottia sp. nov. and Raoultella lignicola sp. nov.</title>
        <authorList>
            <person name="Brady C.L."/>
        </authorList>
    </citation>
    <scope>NUCLEOTIDE SEQUENCE [LARGE SCALE GENOMIC DNA]</scope>
    <source>
        <strain evidence="3 4">BAC 10a-01-01</strain>
    </source>
</reference>
<dbReference type="PROSITE" id="PS50983">
    <property type="entry name" value="FE_B12_PBP"/>
    <property type="match status" value="1"/>
</dbReference>
<dbReference type="InterPro" id="IPR050902">
    <property type="entry name" value="ABC_Transporter_SBP"/>
</dbReference>
<evidence type="ECO:0000259" key="2">
    <source>
        <dbReference type="PROSITE" id="PS50983"/>
    </source>
</evidence>
<sequence length="376" mass="41975">MRQKLFWQLVLSWLLLLSAANLQASPVTVTDIAGREVTLQQPAKRVILADARAIQALQIVHPDNPFAQLIAWDNTLKTKAPDLYSLYLAKYPQLKQLPMLENAYLTDFSVERAVQMHPDLIVFDFGVVGKLKESRVLDQLAAIGIPVVFIDFRLRPLTNSVTSIRLLGKVLGDEQRAEAWARFYEERLNLIRQRTAGLNGKEKPLVFIERHAGMTGDECCFTYGKGSFGEFIETAGGTNVGSALFAGKNGTISLEQLITSNPAAYIMTGADWSNNFQQSIGIPLGYSADAQVTSQRLDHLMKRTGVATLDSIHNKRVLAIYHQYYDSPLNILAVEVIAKFLHPTLFADLNPETDIENIHKNVLNFPYSGAFWLQAK</sequence>
<evidence type="ECO:0000313" key="3">
    <source>
        <dbReference type="EMBL" id="MEK0250512.1"/>
    </source>
</evidence>
<keyword evidence="1" id="KW-0732">Signal</keyword>
<dbReference type="Pfam" id="PF01497">
    <property type="entry name" value="Peripla_BP_2"/>
    <property type="match status" value="1"/>
</dbReference>
<dbReference type="RefSeq" id="WP_331835550.1">
    <property type="nucleotide sequence ID" value="NZ_JARXNH020000057.1"/>
</dbReference>
<dbReference type="Proteomes" id="UP001334005">
    <property type="component" value="Unassembled WGS sequence"/>
</dbReference>
<dbReference type="PANTHER" id="PTHR30535:SF34">
    <property type="entry name" value="MOLYBDATE-BINDING PROTEIN MOLA"/>
    <property type="match status" value="1"/>
</dbReference>
<protein>
    <submittedName>
        <fullName evidence="3">ABC transporter substrate-binding protein</fullName>
    </submittedName>
</protein>
<keyword evidence="4" id="KW-1185">Reference proteome</keyword>
<proteinExistence type="predicted"/>
<accession>A0ABU8ZAD0</accession>
<evidence type="ECO:0000313" key="4">
    <source>
        <dbReference type="Proteomes" id="UP001334005"/>
    </source>
</evidence>
<feature type="domain" description="Fe/B12 periplasmic-binding" evidence="2">
    <location>
        <begin position="45"/>
        <end position="349"/>
    </location>
</feature>
<gene>
    <name evidence="3" type="ORF">QFI66_020750</name>
</gene>
<dbReference type="EMBL" id="JARXNH020000057">
    <property type="protein sequence ID" value="MEK0250512.1"/>
    <property type="molecule type" value="Genomic_DNA"/>
</dbReference>
<dbReference type="PANTHER" id="PTHR30535">
    <property type="entry name" value="VITAMIN B12-BINDING PROTEIN"/>
    <property type="match status" value="1"/>
</dbReference>
<dbReference type="SUPFAM" id="SSF53807">
    <property type="entry name" value="Helical backbone' metal receptor"/>
    <property type="match status" value="1"/>
</dbReference>
<name>A0ABU8ZAD0_9ENTR</name>
<evidence type="ECO:0000256" key="1">
    <source>
        <dbReference type="SAM" id="SignalP"/>
    </source>
</evidence>
<organism evidence="3 4">
    <name type="scientific">Raoultella scottii</name>
    <dbReference type="NCBI Taxonomy" id="3040937"/>
    <lineage>
        <taxon>Bacteria</taxon>
        <taxon>Pseudomonadati</taxon>
        <taxon>Pseudomonadota</taxon>
        <taxon>Gammaproteobacteria</taxon>
        <taxon>Enterobacterales</taxon>
        <taxon>Enterobacteriaceae</taxon>
        <taxon>Klebsiella/Raoultella group</taxon>
        <taxon>Raoultella</taxon>
    </lineage>
</organism>
<feature type="chain" id="PRO_5046985329" evidence="1">
    <location>
        <begin position="25"/>
        <end position="376"/>
    </location>
</feature>
<comment type="caution">
    <text evidence="3">The sequence shown here is derived from an EMBL/GenBank/DDBJ whole genome shotgun (WGS) entry which is preliminary data.</text>
</comment>
<feature type="signal peptide" evidence="1">
    <location>
        <begin position="1"/>
        <end position="24"/>
    </location>
</feature>